<evidence type="ECO:0000313" key="11">
    <source>
        <dbReference type="RefSeq" id="XP_031761621.1"/>
    </source>
</evidence>
<dbReference type="RefSeq" id="XP_031761621.1">
    <property type="nucleotide sequence ID" value="XM_031905761.1"/>
</dbReference>
<sequence length="171" mass="18932">MRGERGELEKGIEERARASGRERRDPETKMPELSKVRLCFLLMAMSGIAGPALGDVIGRRNADDSLTPDGAADASPPPDQASDCKEVQYPCTRVYSVQKPVKQCISYLCVTSVRRVYILNKEICTKIMCKEDELIEEDKCRQLAGLPPRRLPQPDTPDAPAASEDKTTPEP</sequence>
<dbReference type="InterPro" id="IPR008673">
    <property type="entry name" value="MAGP"/>
</dbReference>
<dbReference type="AGR" id="Xenbase:XB-GENE-29099127"/>
<dbReference type="OrthoDB" id="9446021at2759"/>
<evidence type="ECO:0000256" key="4">
    <source>
        <dbReference type="ARBA" id="ARBA00022530"/>
    </source>
</evidence>
<evidence type="ECO:0000256" key="6">
    <source>
        <dbReference type="ARBA" id="ARBA00023157"/>
    </source>
</evidence>
<comment type="similarity">
    <text evidence="2">Belongs to the MFAP family.</text>
</comment>
<keyword evidence="6" id="KW-1015">Disulfide bond</keyword>
<name>A0A803K6Y5_XENTR</name>
<dbReference type="OMA" id="MCKEDEI"/>
<keyword evidence="4" id="KW-0272">Extracellular matrix</keyword>
<proteinExistence type="inferred from homology"/>
<keyword evidence="5" id="KW-0732">Signal</keyword>
<evidence type="ECO:0000256" key="7">
    <source>
        <dbReference type="ARBA" id="ARBA00023180"/>
    </source>
</evidence>
<evidence type="ECO:0000313" key="10">
    <source>
        <dbReference type="Proteomes" id="UP000008143"/>
    </source>
</evidence>
<dbReference type="Xenbase" id="XB-GENE-29099127">
    <property type="gene designation" value="mfap5"/>
</dbReference>
<dbReference type="GeneID" id="101734819"/>
<feature type="region of interest" description="Disordered" evidence="8">
    <location>
        <begin position="144"/>
        <end position="171"/>
    </location>
</feature>
<dbReference type="GO" id="GO:0048048">
    <property type="term" value="P:embryonic eye morphogenesis"/>
    <property type="evidence" value="ECO:0000318"/>
    <property type="project" value="GO_Central"/>
</dbReference>
<dbReference type="Pfam" id="PF05507">
    <property type="entry name" value="MAGP"/>
    <property type="match status" value="1"/>
</dbReference>
<dbReference type="KEGG" id="xtr:101734819"/>
<comment type="subcellular location">
    <subcellularLocation>
        <location evidence="1">Secreted</location>
        <location evidence="1">Extracellular space</location>
        <location evidence="1">Extracellular matrix</location>
    </subcellularLocation>
</comment>
<feature type="region of interest" description="Disordered" evidence="8">
    <location>
        <begin position="60"/>
        <end position="83"/>
    </location>
</feature>
<dbReference type="AlphaFoldDB" id="A0A803K6Y5"/>
<evidence type="ECO:0000256" key="8">
    <source>
        <dbReference type="SAM" id="MobiDB-lite"/>
    </source>
</evidence>
<gene>
    <name evidence="9 11 12" type="primary">mfap5</name>
</gene>
<dbReference type="CTD" id="8076"/>
<reference evidence="11" key="3">
    <citation type="submission" date="2025-04" db="UniProtKB">
        <authorList>
            <consortium name="RefSeq"/>
        </authorList>
    </citation>
    <scope>IDENTIFICATION</scope>
    <source>
        <strain evidence="11">Nigerian</strain>
        <tissue evidence="11">Liver and blood</tissue>
    </source>
</reference>
<evidence type="ECO:0000256" key="2">
    <source>
        <dbReference type="ARBA" id="ARBA00005317"/>
    </source>
</evidence>
<reference evidence="9" key="1">
    <citation type="journal article" date="2010" name="Science">
        <title>The genome of the Western clawed frog Xenopus tropicalis.</title>
        <authorList>
            <person name="Hellsten U."/>
            <person name="Harland R.M."/>
            <person name="Gilchrist M.J."/>
            <person name="Hendrix D."/>
            <person name="Jurka J."/>
            <person name="Kapitonov V."/>
            <person name="Ovcharenko I."/>
            <person name="Putnam N.H."/>
            <person name="Shu S."/>
            <person name="Taher L."/>
            <person name="Blitz I.L."/>
            <person name="Blumberg B."/>
            <person name="Dichmann D.S."/>
            <person name="Dubchak I."/>
            <person name="Amaya E."/>
            <person name="Detter J.C."/>
            <person name="Fletcher R."/>
            <person name="Gerhard D.S."/>
            <person name="Goodstein D."/>
            <person name="Graves T."/>
            <person name="Grigoriev I.V."/>
            <person name="Grimwood J."/>
            <person name="Kawashima T."/>
            <person name="Lindquist E."/>
            <person name="Lucas S.M."/>
            <person name="Mead P.E."/>
            <person name="Mitros T."/>
            <person name="Ogino H."/>
            <person name="Ohta Y."/>
            <person name="Poliakov A.V."/>
            <person name="Pollet N."/>
            <person name="Robert J."/>
            <person name="Salamov A."/>
            <person name="Sater A.K."/>
            <person name="Schmutz J."/>
            <person name="Terry A."/>
            <person name="Vize P.D."/>
            <person name="Warren W.C."/>
            <person name="Wells D."/>
            <person name="Wills A."/>
            <person name="Wilson R.K."/>
            <person name="Zimmerman L.B."/>
            <person name="Zorn A.M."/>
            <person name="Grainger R."/>
            <person name="Grammer T."/>
            <person name="Khokha M.K."/>
            <person name="Richardson P.M."/>
            <person name="Rokhsar D.S."/>
        </authorList>
    </citation>
    <scope>NUCLEOTIDE SEQUENCE [LARGE SCALE GENOMIC DNA]</scope>
    <source>
        <strain evidence="9">Nigerian</strain>
    </source>
</reference>
<dbReference type="GO" id="GO:0001527">
    <property type="term" value="C:microfibril"/>
    <property type="evidence" value="ECO:0000318"/>
    <property type="project" value="GO_Central"/>
</dbReference>
<accession>A0A803K6Y5</accession>
<dbReference type="Ensembl" id="ENSXETT00000107669">
    <property type="protein sequence ID" value="ENSXETP00000116128"/>
    <property type="gene ID" value="ENSXETG00000048385"/>
</dbReference>
<keyword evidence="3" id="KW-0964">Secreted</keyword>
<dbReference type="Proteomes" id="UP000008143">
    <property type="component" value="Chromosome 7"/>
</dbReference>
<dbReference type="GeneTree" id="ENSGT00390000017736"/>
<evidence type="ECO:0000256" key="1">
    <source>
        <dbReference type="ARBA" id="ARBA00004498"/>
    </source>
</evidence>
<evidence type="ECO:0000256" key="3">
    <source>
        <dbReference type="ARBA" id="ARBA00022525"/>
    </source>
</evidence>
<evidence type="ECO:0000313" key="9">
    <source>
        <dbReference type="Ensembl" id="ENSXETP00000116128"/>
    </source>
</evidence>
<protein>
    <submittedName>
        <fullName evidence="9">Microfibril associated protein 5</fullName>
    </submittedName>
    <submittedName>
        <fullName evidence="11">Microfibrillar-associated protein 5</fullName>
    </submittedName>
</protein>
<keyword evidence="10" id="KW-1185">Reference proteome</keyword>
<feature type="region of interest" description="Disordered" evidence="8">
    <location>
        <begin position="1"/>
        <end position="30"/>
    </location>
</feature>
<reference evidence="9" key="2">
    <citation type="submission" date="2021-03" db="UniProtKB">
        <authorList>
            <consortium name="Ensembl"/>
        </authorList>
    </citation>
    <scope>IDENTIFICATION</scope>
</reference>
<evidence type="ECO:0000256" key="5">
    <source>
        <dbReference type="ARBA" id="ARBA00022729"/>
    </source>
</evidence>
<organism evidence="9">
    <name type="scientific">Xenopus tropicalis</name>
    <name type="common">Western clawed frog</name>
    <name type="synonym">Silurana tropicalis</name>
    <dbReference type="NCBI Taxonomy" id="8364"/>
    <lineage>
        <taxon>Eukaryota</taxon>
        <taxon>Metazoa</taxon>
        <taxon>Chordata</taxon>
        <taxon>Craniata</taxon>
        <taxon>Vertebrata</taxon>
        <taxon>Euteleostomi</taxon>
        <taxon>Amphibia</taxon>
        <taxon>Batrachia</taxon>
        <taxon>Anura</taxon>
        <taxon>Pipoidea</taxon>
        <taxon>Pipidae</taxon>
        <taxon>Xenopodinae</taxon>
        <taxon>Xenopus</taxon>
        <taxon>Silurana</taxon>
    </lineage>
</organism>
<dbReference type="PANTHER" id="PTHR16485:SF6">
    <property type="entry name" value="MICROFIBRILLAR-ASSOCIATED PROTEIN 5"/>
    <property type="match status" value="1"/>
</dbReference>
<dbReference type="PANTHER" id="PTHR16485">
    <property type="entry name" value="MICROFIBRILLAR-ASSOCIATED PROTEIN 2"/>
    <property type="match status" value="1"/>
</dbReference>
<keyword evidence="7" id="KW-0325">Glycoprotein</keyword>
<evidence type="ECO:0000313" key="12">
    <source>
        <dbReference type="Xenbase" id="XB-GENE-29099127"/>
    </source>
</evidence>